<proteinExistence type="predicted"/>
<gene>
    <name evidence="1" type="ORF">F4820DRAFT_407940</name>
</gene>
<organism evidence="1 2">
    <name type="scientific">Hypoxylon rubiginosum</name>
    <dbReference type="NCBI Taxonomy" id="110542"/>
    <lineage>
        <taxon>Eukaryota</taxon>
        <taxon>Fungi</taxon>
        <taxon>Dikarya</taxon>
        <taxon>Ascomycota</taxon>
        <taxon>Pezizomycotina</taxon>
        <taxon>Sordariomycetes</taxon>
        <taxon>Xylariomycetidae</taxon>
        <taxon>Xylariales</taxon>
        <taxon>Hypoxylaceae</taxon>
        <taxon>Hypoxylon</taxon>
    </lineage>
</organism>
<name>A0ACB9ZBE5_9PEZI</name>
<keyword evidence="2" id="KW-1185">Reference proteome</keyword>
<protein>
    <submittedName>
        <fullName evidence="1">Uncharacterized protein</fullName>
    </submittedName>
</protein>
<reference evidence="1 2" key="1">
    <citation type="journal article" date="2022" name="New Phytol.">
        <title>Ecological generalism drives hyperdiversity of secondary metabolite gene clusters in xylarialean endophytes.</title>
        <authorList>
            <person name="Franco M.E.E."/>
            <person name="Wisecaver J.H."/>
            <person name="Arnold A.E."/>
            <person name="Ju Y.M."/>
            <person name="Slot J.C."/>
            <person name="Ahrendt S."/>
            <person name="Moore L.P."/>
            <person name="Eastman K.E."/>
            <person name="Scott K."/>
            <person name="Konkel Z."/>
            <person name="Mondo S.J."/>
            <person name="Kuo A."/>
            <person name="Hayes R.D."/>
            <person name="Haridas S."/>
            <person name="Andreopoulos B."/>
            <person name="Riley R."/>
            <person name="LaButti K."/>
            <person name="Pangilinan J."/>
            <person name="Lipzen A."/>
            <person name="Amirebrahimi M."/>
            <person name="Yan J."/>
            <person name="Adam C."/>
            <person name="Keymanesh K."/>
            <person name="Ng V."/>
            <person name="Louie K."/>
            <person name="Northen T."/>
            <person name="Drula E."/>
            <person name="Henrissat B."/>
            <person name="Hsieh H.M."/>
            <person name="Youens-Clark K."/>
            <person name="Lutzoni F."/>
            <person name="Miadlikowska J."/>
            <person name="Eastwood D.C."/>
            <person name="Hamelin R.C."/>
            <person name="Grigoriev I.V."/>
            <person name="U'Ren J.M."/>
        </authorList>
    </citation>
    <scope>NUCLEOTIDE SEQUENCE [LARGE SCALE GENOMIC DNA]</scope>
    <source>
        <strain evidence="1 2">CBS 119005</strain>
    </source>
</reference>
<comment type="caution">
    <text evidence="1">The sequence shown here is derived from an EMBL/GenBank/DDBJ whole genome shotgun (WGS) entry which is preliminary data.</text>
</comment>
<evidence type="ECO:0000313" key="2">
    <source>
        <dbReference type="Proteomes" id="UP001497700"/>
    </source>
</evidence>
<dbReference type="EMBL" id="MU393433">
    <property type="protein sequence ID" value="KAI4869079.1"/>
    <property type="molecule type" value="Genomic_DNA"/>
</dbReference>
<sequence>MPTEVAVMIFESMDSLRDVMATIRTCRKAYKIYQKCTAPIAKVHILRMLDTSHFKLPVMAMASRDVDATKSVSIKKFFDQYIRRTGPWPASCFSMEMVKGLPSFLHAARFLVVDMFKGRSPQGDDSLDASPTELARAVDAVCMFETASNLFHRLPGADGELMGVAPYPEMEKDFWAMFSSREWGHAQTVADLLWGCLCCVIHGQWLPRQPDPSDTEGLCAGIGYKYPDCRCAEHHGVEAFAAMAGAENLYKWTTWYSTNDHLPHPIPQHLKAFIAPLQPDPNNEYYKDLPDQCQGTQRLSIPRFQLDDNVLDEEVIKALTWVPGAAKLFNCRGAELRGFPSLEFWDKETLEIYKEQWRAMYHDTMGDYVSDDDNAT</sequence>
<evidence type="ECO:0000313" key="1">
    <source>
        <dbReference type="EMBL" id="KAI4869079.1"/>
    </source>
</evidence>
<dbReference type="Proteomes" id="UP001497700">
    <property type="component" value="Unassembled WGS sequence"/>
</dbReference>
<accession>A0ACB9ZBE5</accession>